<name>A0A1W1BM82_9ZZZZ</name>
<gene>
    <name evidence="1" type="ORF">MNB_SM-7-176</name>
</gene>
<evidence type="ECO:0000313" key="1">
    <source>
        <dbReference type="EMBL" id="SFV54602.1"/>
    </source>
</evidence>
<sequence>MKNLGFILKYKFFNAFREIFVHHYNSLDFRAKIFALMIAANQNPKVENFILVKEIADKIYKDDEDRANLLMLTTKEFVNRVLHSHTYTSDKLIDSIINNLKHVPRYAKKIDIEALSRFLDLSEDEDTFAYQKNILEFLQKLKAETLKQNIVETSSTEFGSKEKEANKLPT</sequence>
<dbReference type="AlphaFoldDB" id="A0A1W1BM82"/>
<organism evidence="1">
    <name type="scientific">hydrothermal vent metagenome</name>
    <dbReference type="NCBI Taxonomy" id="652676"/>
    <lineage>
        <taxon>unclassified sequences</taxon>
        <taxon>metagenomes</taxon>
        <taxon>ecological metagenomes</taxon>
    </lineage>
</organism>
<reference evidence="1" key="1">
    <citation type="submission" date="2016-10" db="EMBL/GenBank/DDBJ databases">
        <authorList>
            <person name="de Groot N.N."/>
        </authorList>
    </citation>
    <scope>NUCLEOTIDE SEQUENCE</scope>
</reference>
<proteinExistence type="predicted"/>
<protein>
    <submittedName>
        <fullName evidence="1">Uncharacterized protein</fullName>
    </submittedName>
</protein>
<accession>A0A1W1BM82</accession>
<dbReference type="EMBL" id="FPHB01000024">
    <property type="protein sequence ID" value="SFV54602.1"/>
    <property type="molecule type" value="Genomic_DNA"/>
</dbReference>